<reference evidence="3 4" key="1">
    <citation type="submission" date="2020-08" db="EMBL/GenBank/DDBJ databases">
        <title>Genomic Encyclopedia of Type Strains, Phase IV (KMG-IV): sequencing the most valuable type-strain genomes for metagenomic binning, comparative biology and taxonomic classification.</title>
        <authorList>
            <person name="Goeker M."/>
        </authorList>
    </citation>
    <scope>NUCLEOTIDE SEQUENCE [LARGE SCALE GENOMIC DNA]</scope>
    <source>
        <strain evidence="3 4">DSM 22198</strain>
    </source>
</reference>
<evidence type="ECO:0000313" key="3">
    <source>
        <dbReference type="EMBL" id="MBB6250152.1"/>
    </source>
</evidence>
<organism evidence="3 4">
    <name type="scientific">Nitrospirillum iridis</name>
    <dbReference type="NCBI Taxonomy" id="765888"/>
    <lineage>
        <taxon>Bacteria</taxon>
        <taxon>Pseudomonadati</taxon>
        <taxon>Pseudomonadota</taxon>
        <taxon>Alphaproteobacteria</taxon>
        <taxon>Rhodospirillales</taxon>
        <taxon>Azospirillaceae</taxon>
        <taxon>Nitrospirillum</taxon>
    </lineage>
</organism>
<dbReference type="SMART" id="SM00248">
    <property type="entry name" value="ANK"/>
    <property type="match status" value="4"/>
</dbReference>
<dbReference type="RefSeq" id="WP_184797486.1">
    <property type="nucleotide sequence ID" value="NZ_JACIIZ010000002.1"/>
</dbReference>
<protein>
    <submittedName>
        <fullName evidence="3">Ankyrin repeat protein</fullName>
    </submittedName>
</protein>
<dbReference type="SUPFAM" id="SSF48403">
    <property type="entry name" value="Ankyrin repeat"/>
    <property type="match status" value="1"/>
</dbReference>
<dbReference type="Proteomes" id="UP000539175">
    <property type="component" value="Unassembled WGS sequence"/>
</dbReference>
<evidence type="ECO:0000256" key="1">
    <source>
        <dbReference type="ARBA" id="ARBA00022737"/>
    </source>
</evidence>
<accession>A0A7X0EB13</accession>
<dbReference type="InterPro" id="IPR002110">
    <property type="entry name" value="Ankyrin_rpt"/>
</dbReference>
<dbReference type="PANTHER" id="PTHR24189">
    <property type="entry name" value="MYOTROPHIN"/>
    <property type="match status" value="1"/>
</dbReference>
<dbReference type="InterPro" id="IPR036770">
    <property type="entry name" value="Ankyrin_rpt-contain_sf"/>
</dbReference>
<evidence type="ECO:0000313" key="4">
    <source>
        <dbReference type="Proteomes" id="UP000539175"/>
    </source>
</evidence>
<evidence type="ECO:0000256" key="2">
    <source>
        <dbReference type="ARBA" id="ARBA00023043"/>
    </source>
</evidence>
<gene>
    <name evidence="3" type="ORF">FHS74_000693</name>
</gene>
<dbReference type="Gene3D" id="1.25.40.20">
    <property type="entry name" value="Ankyrin repeat-containing domain"/>
    <property type="match status" value="3"/>
</dbReference>
<name>A0A7X0EB13_9PROT</name>
<dbReference type="PANTHER" id="PTHR24189:SF50">
    <property type="entry name" value="ANKYRIN REPEAT AND SOCS BOX PROTEIN 2"/>
    <property type="match status" value="1"/>
</dbReference>
<dbReference type="EMBL" id="JACIIZ010000002">
    <property type="protein sequence ID" value="MBB6250152.1"/>
    <property type="molecule type" value="Genomic_DNA"/>
</dbReference>
<keyword evidence="1" id="KW-0677">Repeat</keyword>
<keyword evidence="2" id="KW-0040">ANK repeat</keyword>
<dbReference type="InterPro" id="IPR050745">
    <property type="entry name" value="Multifunctional_regulatory"/>
</dbReference>
<keyword evidence="4" id="KW-1185">Reference proteome</keyword>
<proteinExistence type="predicted"/>
<comment type="caution">
    <text evidence="3">The sequence shown here is derived from an EMBL/GenBank/DDBJ whole genome shotgun (WGS) entry which is preliminary data.</text>
</comment>
<dbReference type="AlphaFoldDB" id="A0A7X0EB13"/>
<sequence>MTKPLPDHPHIDQLKRQAKELLAAYRRGDDAALARFRGALPAAMGKDDSQIAALNLRLHDAQSCLAREYGFPSWAELDAFVTTRRAASADRAGAVLEWLRLVYAGDISGTMRRPRPAAAVRLLAETPHLLAGDALLACATGDVDRVRAAIAQDPAWVNRPGGPLKLPPLVAVTHSSLVGLPAFAGRLRACARLLLEAGADPNQSVGNRWPPASADKPSETERLSALYGAAGQNHDSGLTALLLDAGADPNDGESLYHALESPDCVDLLLKAGARVTGSNALYRVLDWEAPEVLRLLLVRGGDANEPASGRPTADWGSPLLWAIHRRRSPACVQALLAAGANVAASAPDGTSAYAAALRFGLTAVADVLRQAGGGEALSVEDQFVAACAGGDEAAARAIQARQPDLPGALSDAQLRILPELAAQPGCGEAIELMVRLGWPLTVTAGDWNATALNHAVFRGDADLARFLLDHGARWTEAHGFGDNVSGTLSWASLNLPEDSGDWVACAHSLLAHGMPVARAPADGKGGLIIDGQRKWFSEDVTEALLGSVVSQ</sequence>